<dbReference type="KEGG" id="scm:SCHCO_02585065"/>
<proteinExistence type="predicted"/>
<dbReference type="AlphaFoldDB" id="D8QBC0"/>
<protein>
    <recommendedName>
        <fullName evidence="3">F-box domain-containing protein</fullName>
    </recommendedName>
</protein>
<evidence type="ECO:0008006" key="3">
    <source>
        <dbReference type="Google" id="ProtNLM"/>
    </source>
</evidence>
<dbReference type="Proteomes" id="UP000007431">
    <property type="component" value="Unassembled WGS sequence"/>
</dbReference>
<organism evidence="2">
    <name type="scientific">Schizophyllum commune (strain H4-8 / FGSC 9210)</name>
    <name type="common">Split gill fungus</name>
    <dbReference type="NCBI Taxonomy" id="578458"/>
    <lineage>
        <taxon>Eukaryota</taxon>
        <taxon>Fungi</taxon>
        <taxon>Dikarya</taxon>
        <taxon>Basidiomycota</taxon>
        <taxon>Agaricomycotina</taxon>
        <taxon>Agaricomycetes</taxon>
        <taxon>Agaricomycetidae</taxon>
        <taxon>Agaricales</taxon>
        <taxon>Schizophyllaceae</taxon>
        <taxon>Schizophyllum</taxon>
    </lineage>
</organism>
<keyword evidence="2" id="KW-1185">Reference proteome</keyword>
<dbReference type="GeneID" id="9593980"/>
<dbReference type="HOGENOM" id="CLU_051720_0_0_1"/>
<name>D8QBC0_SCHCM</name>
<dbReference type="RefSeq" id="XP_003029633.1">
    <property type="nucleotide sequence ID" value="XM_003029587.1"/>
</dbReference>
<dbReference type="eggNOG" id="ENOG502RBR9">
    <property type="taxonomic scope" value="Eukaryota"/>
</dbReference>
<dbReference type="VEuPathDB" id="FungiDB:SCHCODRAFT_02585065"/>
<dbReference type="EMBL" id="GL377309">
    <property type="protein sequence ID" value="EFI94730.1"/>
    <property type="molecule type" value="Genomic_DNA"/>
</dbReference>
<dbReference type="OrthoDB" id="2913000at2759"/>
<sequence>MTSTIRYVELPPELEWVIVEYAARIHPETAYTLALVAPRFKTWIDTLLYSSLVLDYPLTRPTLLLRTITDRDPDFIARTVKRIYITTSVAYADAARALAACSGVTDITCWTRPAPEFPGSGRVKRLSFDASSLLFAPKTLPALTHLDLVNPPPGTTMESWMALFAGLPALTHVAFGNLYAQEPVDHRPLIPLFLALLSGETGHDLKMLVAVSDDEDFVPFLHEEVDDPRAVVMPRFNYPRTLAEYWQDVQTGGLDFWGVAERLPVKQLEA</sequence>
<evidence type="ECO:0000313" key="1">
    <source>
        <dbReference type="EMBL" id="EFI94730.1"/>
    </source>
</evidence>
<feature type="non-terminal residue" evidence="1">
    <location>
        <position position="270"/>
    </location>
</feature>
<accession>D8QBC0</accession>
<reference evidence="1 2" key="1">
    <citation type="journal article" date="2010" name="Nat. Biotechnol.">
        <title>Genome sequence of the model mushroom Schizophyllum commune.</title>
        <authorList>
            <person name="Ohm R.A."/>
            <person name="de Jong J.F."/>
            <person name="Lugones L.G."/>
            <person name="Aerts A."/>
            <person name="Kothe E."/>
            <person name="Stajich J.E."/>
            <person name="de Vries R.P."/>
            <person name="Record E."/>
            <person name="Levasseur A."/>
            <person name="Baker S.E."/>
            <person name="Bartholomew K.A."/>
            <person name="Coutinho P.M."/>
            <person name="Erdmann S."/>
            <person name="Fowler T.J."/>
            <person name="Gathman A.C."/>
            <person name="Lombard V."/>
            <person name="Henrissat B."/>
            <person name="Knabe N."/>
            <person name="Kuees U."/>
            <person name="Lilly W.W."/>
            <person name="Lindquist E."/>
            <person name="Lucas S."/>
            <person name="Magnuson J.K."/>
            <person name="Piumi F."/>
            <person name="Raudaskoski M."/>
            <person name="Salamov A."/>
            <person name="Schmutz J."/>
            <person name="Schwarze F.W.M.R."/>
            <person name="vanKuyk P.A."/>
            <person name="Horton J.S."/>
            <person name="Grigoriev I.V."/>
            <person name="Woesten H.A.B."/>
        </authorList>
    </citation>
    <scope>NUCLEOTIDE SEQUENCE [LARGE SCALE GENOMIC DNA]</scope>
    <source>
        <strain evidence="2">H4-8 / FGSC 9210</strain>
    </source>
</reference>
<dbReference type="OMA" id="THISIGN"/>
<gene>
    <name evidence="1" type="ORF">SCHCODRAFT_111187</name>
</gene>
<evidence type="ECO:0000313" key="2">
    <source>
        <dbReference type="Proteomes" id="UP000007431"/>
    </source>
</evidence>
<dbReference type="InParanoid" id="D8QBC0"/>